<dbReference type="CDD" id="cd00118">
    <property type="entry name" value="LysM"/>
    <property type="match status" value="1"/>
</dbReference>
<dbReference type="STRING" id="36849.OXPF_08270"/>
<evidence type="ECO:0000313" key="5">
    <source>
        <dbReference type="Proteomes" id="UP000050326"/>
    </source>
</evidence>
<sequence length="355" mass="38061">MKRKISALLLTLVLLLTMTAVPTYGVDTVSSASQEETPAPAAPAPAPAAPAPAAPATPAPAAPAAPKASVAAPVGGRAQAIAGQAYVVVSGDVFWRIAKQHGLTIDALAKLNPQITDINRIYPGDKLTVKADSAAVATTPAATAPAATTPAAAKKLYHGFGEIANYRVRNGNNDNLNITTASVIFDENGKIIDLTWDVMEIMPSLFPGWLDTTLDQAAKNAFVAGIDGVWETKREEGYDYDMTHLKANGVADNLTKKEWFEQLDYFEAFFRGKTAAEVKTWFDKYTDANGRPYKFAYPEKLTDADKAATASFTAEEKAMLVDVTTSATMSLQDPHSHFISALLEAWEAREEIILK</sequence>
<evidence type="ECO:0000259" key="3">
    <source>
        <dbReference type="PROSITE" id="PS51782"/>
    </source>
</evidence>
<dbReference type="SUPFAM" id="SSF54106">
    <property type="entry name" value="LysM domain"/>
    <property type="match status" value="1"/>
</dbReference>
<proteinExistence type="predicted"/>
<accession>A0A0P8WSK9</accession>
<evidence type="ECO:0000313" key="4">
    <source>
        <dbReference type="EMBL" id="KPU45594.1"/>
    </source>
</evidence>
<dbReference type="Gene3D" id="3.90.1010.20">
    <property type="match status" value="1"/>
</dbReference>
<reference evidence="4 5" key="1">
    <citation type="submission" date="2015-09" db="EMBL/GenBank/DDBJ databases">
        <title>Genome sequence of Oxobacter pfennigii DSM 3222.</title>
        <authorList>
            <person name="Poehlein A."/>
            <person name="Bengelsdorf F.R."/>
            <person name="Schiel-Bengelsdorf B."/>
            <person name="Duerre P."/>
            <person name="Daniel R."/>
        </authorList>
    </citation>
    <scope>NUCLEOTIDE SEQUENCE [LARGE SCALE GENOMIC DNA]</scope>
    <source>
        <strain evidence="4 5">DSM 3222</strain>
    </source>
</reference>
<dbReference type="Proteomes" id="UP000050326">
    <property type="component" value="Unassembled WGS sequence"/>
</dbReference>
<protein>
    <submittedName>
        <fullName evidence="4">Chlorophenol reductase</fullName>
    </submittedName>
</protein>
<feature type="domain" description="LysM" evidence="3">
    <location>
        <begin position="84"/>
        <end position="129"/>
    </location>
</feature>
<dbReference type="SMART" id="SM00257">
    <property type="entry name" value="LysM"/>
    <property type="match status" value="1"/>
</dbReference>
<name>A0A0P8WSK9_9CLOT</name>
<dbReference type="PROSITE" id="PS51782">
    <property type="entry name" value="LYSM"/>
    <property type="match status" value="1"/>
</dbReference>
<dbReference type="PATRIC" id="fig|36849.3.peg.882"/>
<keyword evidence="5" id="KW-1185">Reference proteome</keyword>
<dbReference type="AlphaFoldDB" id="A0A0P8WSK9"/>
<feature type="region of interest" description="Disordered" evidence="1">
    <location>
        <begin position="32"/>
        <end position="64"/>
    </location>
</feature>
<dbReference type="EMBL" id="LKET01000021">
    <property type="protein sequence ID" value="KPU45594.1"/>
    <property type="molecule type" value="Genomic_DNA"/>
</dbReference>
<dbReference type="OrthoDB" id="9806724at2"/>
<comment type="caution">
    <text evidence="4">The sequence shown here is derived from an EMBL/GenBank/DDBJ whole genome shotgun (WGS) entry which is preliminary data.</text>
</comment>
<dbReference type="Pfam" id="PF01476">
    <property type="entry name" value="LysM"/>
    <property type="match status" value="1"/>
</dbReference>
<dbReference type="InterPro" id="IPR036779">
    <property type="entry name" value="LysM_dom_sf"/>
</dbReference>
<gene>
    <name evidence="4" type="ORF">OXPF_08270</name>
</gene>
<evidence type="ECO:0000256" key="1">
    <source>
        <dbReference type="SAM" id="MobiDB-lite"/>
    </source>
</evidence>
<keyword evidence="2" id="KW-0732">Signal</keyword>
<organism evidence="4 5">
    <name type="scientific">Oxobacter pfennigii</name>
    <dbReference type="NCBI Taxonomy" id="36849"/>
    <lineage>
        <taxon>Bacteria</taxon>
        <taxon>Bacillati</taxon>
        <taxon>Bacillota</taxon>
        <taxon>Clostridia</taxon>
        <taxon>Eubacteriales</taxon>
        <taxon>Clostridiaceae</taxon>
        <taxon>Oxobacter</taxon>
    </lineage>
</organism>
<feature type="compositionally biased region" description="Pro residues" evidence="1">
    <location>
        <begin position="40"/>
        <end position="63"/>
    </location>
</feature>
<evidence type="ECO:0000256" key="2">
    <source>
        <dbReference type="SAM" id="SignalP"/>
    </source>
</evidence>
<dbReference type="InterPro" id="IPR018392">
    <property type="entry name" value="LysM"/>
</dbReference>
<feature type="signal peptide" evidence="2">
    <location>
        <begin position="1"/>
        <end position="25"/>
    </location>
</feature>
<dbReference type="Gene3D" id="3.10.350.10">
    <property type="entry name" value="LysM domain"/>
    <property type="match status" value="1"/>
</dbReference>
<feature type="chain" id="PRO_5006153501" evidence="2">
    <location>
        <begin position="26"/>
        <end position="355"/>
    </location>
</feature>